<organism evidence="6 7">
    <name type="scientific">Chionoecetes opilio</name>
    <name type="common">Atlantic snow crab</name>
    <name type="synonym">Cancer opilio</name>
    <dbReference type="NCBI Taxonomy" id="41210"/>
    <lineage>
        <taxon>Eukaryota</taxon>
        <taxon>Metazoa</taxon>
        <taxon>Ecdysozoa</taxon>
        <taxon>Arthropoda</taxon>
        <taxon>Crustacea</taxon>
        <taxon>Multicrustacea</taxon>
        <taxon>Malacostraca</taxon>
        <taxon>Eumalacostraca</taxon>
        <taxon>Eucarida</taxon>
        <taxon>Decapoda</taxon>
        <taxon>Pleocyemata</taxon>
        <taxon>Brachyura</taxon>
        <taxon>Eubrachyura</taxon>
        <taxon>Majoidea</taxon>
        <taxon>Majidae</taxon>
        <taxon>Chionoecetes</taxon>
    </lineage>
</organism>
<keyword evidence="7" id="KW-1185">Reference proteome</keyword>
<dbReference type="OrthoDB" id="8171816at2759"/>
<evidence type="ECO:0000259" key="5">
    <source>
        <dbReference type="SMART" id="SM00543"/>
    </source>
</evidence>
<dbReference type="SUPFAM" id="SSF48371">
    <property type="entry name" value="ARM repeat"/>
    <property type="match status" value="1"/>
</dbReference>
<accession>A0A8J5CNP5</accession>
<evidence type="ECO:0000256" key="4">
    <source>
        <dbReference type="SAM" id="MobiDB-lite"/>
    </source>
</evidence>
<protein>
    <submittedName>
        <fullName evidence="6">Polyadenylate-binding protein-interacting protein 1</fullName>
    </submittedName>
</protein>
<dbReference type="AlphaFoldDB" id="A0A8J5CNP5"/>
<dbReference type="Pfam" id="PF02854">
    <property type="entry name" value="MIF4G"/>
    <property type="match status" value="1"/>
</dbReference>
<dbReference type="GO" id="GO:0008494">
    <property type="term" value="F:translation activator activity"/>
    <property type="evidence" value="ECO:0007669"/>
    <property type="project" value="TreeGrafter"/>
</dbReference>
<comment type="caution">
    <text evidence="6">The sequence shown here is derived from an EMBL/GenBank/DDBJ whole genome shotgun (WGS) entry which is preliminary data.</text>
</comment>
<name>A0A8J5CNP5_CHIOP</name>
<proteinExistence type="predicted"/>
<gene>
    <name evidence="6" type="primary">Paip1</name>
    <name evidence="6" type="ORF">GWK47_035277</name>
</gene>
<evidence type="ECO:0000313" key="7">
    <source>
        <dbReference type="Proteomes" id="UP000770661"/>
    </source>
</evidence>
<evidence type="ECO:0000256" key="3">
    <source>
        <dbReference type="ARBA" id="ARBA00022845"/>
    </source>
</evidence>
<feature type="compositionally biased region" description="Gly residues" evidence="4">
    <location>
        <begin position="13"/>
        <end position="23"/>
    </location>
</feature>
<evidence type="ECO:0000256" key="1">
    <source>
        <dbReference type="ARBA" id="ARBA00004496"/>
    </source>
</evidence>
<dbReference type="InterPro" id="IPR003890">
    <property type="entry name" value="MIF4G-like_typ-3"/>
</dbReference>
<keyword evidence="2" id="KW-0963">Cytoplasm</keyword>
<dbReference type="PANTHER" id="PTHR23254:SF15">
    <property type="entry name" value="POLYADENYLATE-BINDING PROTEIN-INTERACTING PROTEIN 1"/>
    <property type="match status" value="1"/>
</dbReference>
<dbReference type="GO" id="GO:0003723">
    <property type="term" value="F:RNA binding"/>
    <property type="evidence" value="ECO:0007669"/>
    <property type="project" value="InterPro"/>
</dbReference>
<dbReference type="EMBL" id="JACEEZ010003674">
    <property type="protein sequence ID" value="KAG0727143.1"/>
    <property type="molecule type" value="Genomic_DNA"/>
</dbReference>
<reference evidence="6" key="1">
    <citation type="submission" date="2020-07" db="EMBL/GenBank/DDBJ databases">
        <title>The High-quality genome of the commercially important snow crab, Chionoecetes opilio.</title>
        <authorList>
            <person name="Jeong J.-H."/>
            <person name="Ryu S."/>
        </authorList>
    </citation>
    <scope>NUCLEOTIDE SEQUENCE</scope>
    <source>
        <strain evidence="6">MADBK_172401_WGS</strain>
        <tissue evidence="6">Digestive gland</tissue>
    </source>
</reference>
<dbReference type="InterPro" id="IPR016024">
    <property type="entry name" value="ARM-type_fold"/>
</dbReference>
<dbReference type="GO" id="GO:0005737">
    <property type="term" value="C:cytoplasm"/>
    <property type="evidence" value="ECO:0007669"/>
    <property type="project" value="UniProtKB-SubCell"/>
</dbReference>
<dbReference type="GO" id="GO:0006446">
    <property type="term" value="P:regulation of translational initiation"/>
    <property type="evidence" value="ECO:0007669"/>
    <property type="project" value="TreeGrafter"/>
</dbReference>
<feature type="domain" description="MIF4G" evidence="5">
    <location>
        <begin position="121"/>
        <end position="327"/>
    </location>
</feature>
<dbReference type="Proteomes" id="UP000770661">
    <property type="component" value="Unassembled WGS sequence"/>
</dbReference>
<dbReference type="Gene3D" id="1.25.40.180">
    <property type="match status" value="1"/>
</dbReference>
<dbReference type="InterPro" id="IPR051367">
    <property type="entry name" value="mRNA_TranslReg/HistoneTransl"/>
</dbReference>
<feature type="region of interest" description="Disordered" evidence="4">
    <location>
        <begin position="1"/>
        <end position="57"/>
    </location>
</feature>
<keyword evidence="3" id="KW-0810">Translation regulation</keyword>
<evidence type="ECO:0000313" key="6">
    <source>
        <dbReference type="EMBL" id="KAG0727143.1"/>
    </source>
</evidence>
<dbReference type="SMART" id="SM00543">
    <property type="entry name" value="MIF4G"/>
    <property type="match status" value="1"/>
</dbReference>
<feature type="region of interest" description="Disordered" evidence="4">
    <location>
        <begin position="361"/>
        <end position="387"/>
    </location>
</feature>
<sequence length="420" mass="46798">MEAAVGRGRGRGRVGVAGEGGEMGDLRRPHLPPDLTLPGPHHHHGGDPGRGANVQDPKCKKTFSLSAEAPEFVPRTFAPPQAPMQVHLPNPAQNMHIQQQQVPNPMQVTQPQMQYMCHPVVLQVNNLVVQLTLKPNKFEHIARQLTGIFSWQVQDEFLMRELIAVIFEQGVGEVNFRYNGARLCQHLGKHVTQTYNGPTFRSSLLQRCQEEFDAREMYLHNEPERVCGYTLFIAELFIQLVTINGRPYDILRGALCHLFTTLLSQPTDVNLKCVAQVMKCTGNTLDLTNRSDMDQVICSLKDVAMTAPVSSNTRSLLLSVIELRASNWGCGPPSPEESPASTPTHNTNVPLGTVYYGPGGAIQRVEDDPEDSASDTTTSLTTDGRRPLRSWRETWPRHLRNSFGFSNETSDLKLQYSMVI</sequence>
<comment type="subcellular location">
    <subcellularLocation>
        <location evidence="1">Cytoplasm</location>
    </subcellularLocation>
</comment>
<evidence type="ECO:0000256" key="2">
    <source>
        <dbReference type="ARBA" id="ARBA00022490"/>
    </source>
</evidence>
<dbReference type="PANTHER" id="PTHR23254">
    <property type="entry name" value="EIF4G DOMAIN PROTEIN"/>
    <property type="match status" value="1"/>
</dbReference>